<keyword evidence="16" id="KW-1185">Reference proteome</keyword>
<keyword evidence="8 11" id="KW-0460">Magnesium</keyword>
<evidence type="ECO:0000256" key="1">
    <source>
        <dbReference type="ARBA" id="ARBA00004974"/>
    </source>
</evidence>
<comment type="cofactor">
    <cofactor evidence="11">
        <name>Mg(2+)</name>
        <dbReference type="ChEBI" id="CHEBI:18420"/>
    </cofactor>
    <text evidence="11">Binds 1 Mg(2+) ion per subunit.</text>
</comment>
<evidence type="ECO:0000313" key="16">
    <source>
        <dbReference type="Proteomes" id="UP000256424"/>
    </source>
</evidence>
<keyword evidence="9 11" id="KW-0786">Thiamine pyrophosphate</keyword>
<proteinExistence type="inferred from homology"/>
<dbReference type="CDD" id="cd07035">
    <property type="entry name" value="TPP_PYR_POX_like"/>
    <property type="match status" value="1"/>
</dbReference>
<evidence type="ECO:0000256" key="7">
    <source>
        <dbReference type="ARBA" id="ARBA00022723"/>
    </source>
</evidence>
<dbReference type="InterPro" id="IPR039368">
    <property type="entry name" value="AHAS_TPP"/>
</dbReference>
<feature type="domain" description="Thiamine pyrophosphate enzyme TPP-binding" evidence="13">
    <location>
        <begin position="407"/>
        <end position="562"/>
    </location>
</feature>
<keyword evidence="7 11" id="KW-0479">Metal-binding</keyword>
<comment type="cofactor">
    <cofactor evidence="11">
        <name>thiamine diphosphate</name>
        <dbReference type="ChEBI" id="CHEBI:58937"/>
    </cofactor>
    <text evidence="11">Binds 1 thiamine pyrophosphate per subunit.</text>
</comment>
<dbReference type="InterPro" id="IPR011766">
    <property type="entry name" value="TPP_enzyme_TPP-bd"/>
</dbReference>
<dbReference type="GO" id="GO:0030976">
    <property type="term" value="F:thiamine pyrophosphate binding"/>
    <property type="evidence" value="ECO:0007669"/>
    <property type="project" value="UniProtKB-UniRule"/>
</dbReference>
<dbReference type="EMBL" id="NXLW01000002">
    <property type="protein sequence ID" value="RDU73393.1"/>
    <property type="molecule type" value="Genomic_DNA"/>
</dbReference>
<evidence type="ECO:0000259" key="14">
    <source>
        <dbReference type="Pfam" id="PF02776"/>
    </source>
</evidence>
<keyword evidence="5 11" id="KW-0028">Amino-acid biosynthesis</keyword>
<evidence type="ECO:0000256" key="2">
    <source>
        <dbReference type="ARBA" id="ARBA00005025"/>
    </source>
</evidence>
<evidence type="ECO:0000259" key="12">
    <source>
        <dbReference type="Pfam" id="PF00205"/>
    </source>
</evidence>
<evidence type="ECO:0000256" key="6">
    <source>
        <dbReference type="ARBA" id="ARBA00022679"/>
    </source>
</evidence>
<dbReference type="FunFam" id="3.40.50.970:FF:000007">
    <property type="entry name" value="Acetolactate synthase"/>
    <property type="match status" value="1"/>
</dbReference>
<organism evidence="15 16">
    <name type="scientific">Helicobacter aurati</name>
    <dbReference type="NCBI Taxonomy" id="137778"/>
    <lineage>
        <taxon>Bacteria</taxon>
        <taxon>Pseudomonadati</taxon>
        <taxon>Campylobacterota</taxon>
        <taxon>Epsilonproteobacteria</taxon>
        <taxon>Campylobacterales</taxon>
        <taxon>Helicobacteraceae</taxon>
        <taxon>Helicobacter</taxon>
    </lineage>
</organism>
<dbReference type="AlphaFoldDB" id="A0A3D8J7B3"/>
<dbReference type="UniPathway" id="UPA00047">
    <property type="reaction ID" value="UER00055"/>
</dbReference>
<protein>
    <recommendedName>
        <fullName evidence="4 11">Acetolactate synthase</fullName>
        <ecNumber evidence="4 11">2.2.1.6</ecNumber>
    </recommendedName>
</protein>
<dbReference type="SUPFAM" id="SSF52518">
    <property type="entry name" value="Thiamin diphosphate-binding fold (THDP-binding)"/>
    <property type="match status" value="2"/>
</dbReference>
<evidence type="ECO:0000259" key="13">
    <source>
        <dbReference type="Pfam" id="PF02775"/>
    </source>
</evidence>
<dbReference type="SUPFAM" id="SSF52467">
    <property type="entry name" value="DHS-like NAD/FAD-binding domain"/>
    <property type="match status" value="1"/>
</dbReference>
<dbReference type="Proteomes" id="UP000256424">
    <property type="component" value="Unassembled WGS sequence"/>
</dbReference>
<evidence type="ECO:0000256" key="4">
    <source>
        <dbReference type="ARBA" id="ARBA00013145"/>
    </source>
</evidence>
<comment type="similarity">
    <text evidence="3 11">Belongs to the TPP enzyme family.</text>
</comment>
<feature type="domain" description="Thiamine pyrophosphate enzyme N-terminal TPP-binding" evidence="14">
    <location>
        <begin position="16"/>
        <end position="131"/>
    </location>
</feature>
<evidence type="ECO:0000256" key="8">
    <source>
        <dbReference type="ARBA" id="ARBA00022842"/>
    </source>
</evidence>
<evidence type="ECO:0000256" key="9">
    <source>
        <dbReference type="ARBA" id="ARBA00023052"/>
    </source>
</evidence>
<dbReference type="InterPro" id="IPR029035">
    <property type="entry name" value="DHS-like_NAD/FAD-binding_dom"/>
</dbReference>
<accession>A0A3D8J7B3</accession>
<evidence type="ECO:0000256" key="11">
    <source>
        <dbReference type="RuleBase" id="RU003591"/>
    </source>
</evidence>
<dbReference type="FunFam" id="3.40.50.1220:FF:000008">
    <property type="entry name" value="Acetolactate synthase"/>
    <property type="match status" value="1"/>
</dbReference>
<dbReference type="NCBIfam" id="TIGR00118">
    <property type="entry name" value="acolac_lg"/>
    <property type="match status" value="1"/>
</dbReference>
<gene>
    <name evidence="15" type="ORF">CQA66_01640</name>
</gene>
<comment type="pathway">
    <text evidence="2 11">Amino-acid biosynthesis; L-valine biosynthesis; L-valine from pyruvate: step 1/4.</text>
</comment>
<dbReference type="PANTHER" id="PTHR18968">
    <property type="entry name" value="THIAMINE PYROPHOSPHATE ENZYMES"/>
    <property type="match status" value="1"/>
</dbReference>
<dbReference type="InterPro" id="IPR012000">
    <property type="entry name" value="Thiamin_PyroP_enz_cen_dom"/>
</dbReference>
<dbReference type="Pfam" id="PF00205">
    <property type="entry name" value="TPP_enzyme_M"/>
    <property type="match status" value="1"/>
</dbReference>
<dbReference type="InterPro" id="IPR012846">
    <property type="entry name" value="Acetolactate_synth_lsu"/>
</dbReference>
<dbReference type="Pfam" id="PF02776">
    <property type="entry name" value="TPP_enzyme_N"/>
    <property type="match status" value="1"/>
</dbReference>
<dbReference type="OrthoDB" id="2254214at2"/>
<dbReference type="PANTHER" id="PTHR18968:SF13">
    <property type="entry name" value="ACETOLACTATE SYNTHASE CATALYTIC SUBUNIT, MITOCHONDRIAL"/>
    <property type="match status" value="1"/>
</dbReference>
<comment type="pathway">
    <text evidence="1 11">Amino-acid biosynthesis; L-isoleucine biosynthesis; L-isoleucine from 2-oxobutanoate: step 1/4.</text>
</comment>
<dbReference type="EC" id="2.2.1.6" evidence="4 11"/>
<dbReference type="CDD" id="cd02015">
    <property type="entry name" value="TPP_AHAS"/>
    <property type="match status" value="1"/>
</dbReference>
<dbReference type="Pfam" id="PF02775">
    <property type="entry name" value="TPP_enzyme_C"/>
    <property type="match status" value="1"/>
</dbReference>
<sequence length="586" mass="64839">MQQDKRFDSTTSTVINGSKMLIEALHQEDVKVIFGYPGGAVLNIYDEIYKQKYFRHILTRHEQGAIHAADGYARASGKVGVAIITSGPGFTNAVTGIATAFSDSIPLVIISGQVPLTQIGTDAFQEIDAVGISRPCTKHNYLVKDITELPRILKEAFYIARSGRPGPVLVDIPKDISAQVAPFNYPNSIALASYKPTIKGNTRQIKKLATAILESKNPLFYIGGGAVISNSYREIQKLLEITKIPSVETLMARGVVQGSPYFLGMLGMHGSYAANMATSECDLLICLGARFDDRVTGKVSEFAKFAKIAHIDVDPSSIGKIINVNYPIVGDLKLVLQELIKELQDKEVDSHILKEREMWWHKLKKWNETHPLTFRDIPDEVNAPLKPQWVIQEVGKILGERAIVTVDVGQHQMWVAQFYPFSAKRQFITSGGLGTMGFALPANMGVFVALEEARAEGNKEKIALSFSGDGGILMNIQELMTCVESGIKTINIVLNNGYLGMVKQWQDFFYEKRLSHVNLNQPNFVLLAQSFGALGLEVQTKQELREALQMAIDSDKPSLINVWIDRDEIVLPMVPGGNPLYKMILE</sequence>
<dbReference type="GO" id="GO:0009097">
    <property type="term" value="P:isoleucine biosynthetic process"/>
    <property type="evidence" value="ECO:0007669"/>
    <property type="project" value="UniProtKB-UniPathway"/>
</dbReference>
<dbReference type="GO" id="GO:0009099">
    <property type="term" value="P:L-valine biosynthetic process"/>
    <property type="evidence" value="ECO:0007669"/>
    <property type="project" value="UniProtKB-UniPathway"/>
</dbReference>
<dbReference type="InterPro" id="IPR045229">
    <property type="entry name" value="TPP_enz"/>
</dbReference>
<dbReference type="GO" id="GO:0003984">
    <property type="term" value="F:acetolactate synthase activity"/>
    <property type="evidence" value="ECO:0007669"/>
    <property type="project" value="UniProtKB-EC"/>
</dbReference>
<dbReference type="UniPathway" id="UPA00049">
    <property type="reaction ID" value="UER00059"/>
</dbReference>
<comment type="caution">
    <text evidence="15">The sequence shown here is derived from an EMBL/GenBank/DDBJ whole genome shotgun (WGS) entry which is preliminary data.</text>
</comment>
<dbReference type="InterPro" id="IPR029061">
    <property type="entry name" value="THDP-binding"/>
</dbReference>
<keyword evidence="10 11" id="KW-0100">Branched-chain amino acid biosynthesis</keyword>
<dbReference type="GO" id="GO:0005948">
    <property type="term" value="C:acetolactate synthase complex"/>
    <property type="evidence" value="ECO:0007669"/>
    <property type="project" value="TreeGrafter"/>
</dbReference>
<dbReference type="Gene3D" id="3.40.50.1220">
    <property type="entry name" value="TPP-binding domain"/>
    <property type="match status" value="1"/>
</dbReference>
<evidence type="ECO:0000256" key="3">
    <source>
        <dbReference type="ARBA" id="ARBA00007812"/>
    </source>
</evidence>
<feature type="domain" description="Thiamine pyrophosphate enzyme central" evidence="12">
    <location>
        <begin position="205"/>
        <end position="339"/>
    </location>
</feature>
<dbReference type="GO" id="GO:0000287">
    <property type="term" value="F:magnesium ion binding"/>
    <property type="evidence" value="ECO:0007669"/>
    <property type="project" value="UniProtKB-UniRule"/>
</dbReference>
<reference evidence="15 16" key="1">
    <citation type="submission" date="2018-04" db="EMBL/GenBank/DDBJ databases">
        <title>Novel Campyloabacter and Helicobacter Species and Strains.</title>
        <authorList>
            <person name="Mannion A.J."/>
            <person name="Shen Z."/>
            <person name="Fox J.G."/>
        </authorList>
    </citation>
    <scope>NUCLEOTIDE SEQUENCE [LARGE SCALE GENOMIC DNA]</scope>
    <source>
        <strain evidence="15 16">MIT 97-5075</strain>
    </source>
</reference>
<dbReference type="GO" id="GO:0050660">
    <property type="term" value="F:flavin adenine dinucleotide binding"/>
    <property type="evidence" value="ECO:0007669"/>
    <property type="project" value="InterPro"/>
</dbReference>
<comment type="catalytic activity">
    <reaction evidence="11">
        <text>2 pyruvate + H(+) = (2S)-2-acetolactate + CO2</text>
        <dbReference type="Rhea" id="RHEA:25249"/>
        <dbReference type="ChEBI" id="CHEBI:15361"/>
        <dbReference type="ChEBI" id="CHEBI:15378"/>
        <dbReference type="ChEBI" id="CHEBI:16526"/>
        <dbReference type="ChEBI" id="CHEBI:58476"/>
        <dbReference type="EC" id="2.2.1.6"/>
    </reaction>
</comment>
<dbReference type="Gene3D" id="3.40.50.970">
    <property type="match status" value="2"/>
</dbReference>
<name>A0A3D8J7B3_9HELI</name>
<keyword evidence="6 11" id="KW-0808">Transferase</keyword>
<dbReference type="InterPro" id="IPR012001">
    <property type="entry name" value="Thiamin_PyroP_enz_TPP-bd_dom"/>
</dbReference>
<evidence type="ECO:0000313" key="15">
    <source>
        <dbReference type="EMBL" id="RDU73393.1"/>
    </source>
</evidence>
<dbReference type="NCBIfam" id="NF006319">
    <property type="entry name" value="PRK08527.1"/>
    <property type="match status" value="1"/>
</dbReference>
<dbReference type="RefSeq" id="WP_104763006.1">
    <property type="nucleotide sequence ID" value="NZ_FZPM01000012.1"/>
</dbReference>
<evidence type="ECO:0000256" key="10">
    <source>
        <dbReference type="ARBA" id="ARBA00023304"/>
    </source>
</evidence>
<evidence type="ECO:0000256" key="5">
    <source>
        <dbReference type="ARBA" id="ARBA00022605"/>
    </source>
</evidence>